<evidence type="ECO:0000256" key="6">
    <source>
        <dbReference type="RuleBase" id="RU003983"/>
    </source>
</evidence>
<accession>A0A7W8D5R3</accession>
<comment type="caution">
    <text evidence="9">The sequence shown here is derived from an EMBL/GenBank/DDBJ whole genome shotgun (WGS) entry which is preliminary data.</text>
</comment>
<evidence type="ECO:0000256" key="1">
    <source>
        <dbReference type="ARBA" id="ARBA00022670"/>
    </source>
</evidence>
<dbReference type="PANTHER" id="PTHR22726">
    <property type="entry name" value="METALLOENDOPEPTIDASE OMA1"/>
    <property type="match status" value="1"/>
</dbReference>
<dbReference type="Gene3D" id="3.30.2010.10">
    <property type="entry name" value="Metalloproteases ('zincins'), catalytic domain"/>
    <property type="match status" value="1"/>
</dbReference>
<evidence type="ECO:0000256" key="3">
    <source>
        <dbReference type="ARBA" id="ARBA00022801"/>
    </source>
</evidence>
<feature type="transmembrane region" description="Helical" evidence="7">
    <location>
        <begin position="21"/>
        <end position="39"/>
    </location>
</feature>
<keyword evidence="7" id="KW-0472">Membrane</keyword>
<evidence type="ECO:0000256" key="2">
    <source>
        <dbReference type="ARBA" id="ARBA00022723"/>
    </source>
</evidence>
<dbReference type="Proteomes" id="UP000521199">
    <property type="component" value="Unassembled WGS sequence"/>
</dbReference>
<dbReference type="Pfam" id="PF01435">
    <property type="entry name" value="Peptidase_M48"/>
    <property type="match status" value="1"/>
</dbReference>
<evidence type="ECO:0000313" key="10">
    <source>
        <dbReference type="Proteomes" id="UP000521199"/>
    </source>
</evidence>
<keyword evidence="3 6" id="KW-0378">Hydrolase</keyword>
<evidence type="ECO:0000256" key="4">
    <source>
        <dbReference type="ARBA" id="ARBA00022833"/>
    </source>
</evidence>
<keyword evidence="10" id="KW-1185">Reference proteome</keyword>
<dbReference type="InterPro" id="IPR051156">
    <property type="entry name" value="Mito/Outer_Membr_Metalloprot"/>
</dbReference>
<dbReference type="EMBL" id="JACHHP010000003">
    <property type="protein sequence ID" value="MBB5208405.1"/>
    <property type="molecule type" value="Genomic_DNA"/>
</dbReference>
<evidence type="ECO:0000256" key="5">
    <source>
        <dbReference type="ARBA" id="ARBA00023049"/>
    </source>
</evidence>
<keyword evidence="5 6" id="KW-0482">Metalloprotease</keyword>
<dbReference type="AlphaFoldDB" id="A0A7W8D5R3"/>
<keyword evidence="2" id="KW-0479">Metal-binding</keyword>
<comment type="similarity">
    <text evidence="6">Belongs to the peptidase M48 family.</text>
</comment>
<dbReference type="GO" id="GO:0046872">
    <property type="term" value="F:metal ion binding"/>
    <property type="evidence" value="ECO:0007669"/>
    <property type="project" value="UniProtKB-KW"/>
</dbReference>
<dbReference type="GO" id="GO:0004222">
    <property type="term" value="F:metalloendopeptidase activity"/>
    <property type="evidence" value="ECO:0007669"/>
    <property type="project" value="InterPro"/>
</dbReference>
<protein>
    <submittedName>
        <fullName evidence="9">Putative Zn-dependent protease</fullName>
    </submittedName>
</protein>
<sequence>MGPFGRRSPAAAQGAPRRRGGFRWWVLLLFALYAGYYWISNQQDAAFTGRSQLIDSSVEQEAALGLQAYEEVLAQSNVVTTGALPGQVREIMTRLVNVAPRVENDLAAARGAQPSTQWDAFDWDVSVIESEQANAFCLPGGKMAVYTGIVPIAQNGDALAAIMGHEIAHALLRHGGERMAQQKLAQIGSIAAGVAVGDMPPEQQRMVMAALGAGAQYGLLLPFSRDHESEADEVGLMLAAAACFDPREAVGLWERMGQASGGQAPPEFMSSHPSGATRIERLQQLMPAALELRHTYCGGAPAPTGPEA</sequence>
<evidence type="ECO:0000256" key="7">
    <source>
        <dbReference type="SAM" id="Phobius"/>
    </source>
</evidence>
<evidence type="ECO:0000259" key="8">
    <source>
        <dbReference type="Pfam" id="PF01435"/>
    </source>
</evidence>
<keyword evidence="7" id="KW-0812">Transmembrane</keyword>
<dbReference type="PANTHER" id="PTHR22726:SF1">
    <property type="entry name" value="METALLOENDOPEPTIDASE OMA1, MITOCHONDRIAL"/>
    <property type="match status" value="1"/>
</dbReference>
<dbReference type="GO" id="GO:0051603">
    <property type="term" value="P:proteolysis involved in protein catabolic process"/>
    <property type="evidence" value="ECO:0007669"/>
    <property type="project" value="TreeGrafter"/>
</dbReference>
<proteinExistence type="inferred from homology"/>
<organism evidence="9 10">
    <name type="scientific">Chiayiivirga flava</name>
    <dbReference type="NCBI Taxonomy" id="659595"/>
    <lineage>
        <taxon>Bacteria</taxon>
        <taxon>Pseudomonadati</taxon>
        <taxon>Pseudomonadota</taxon>
        <taxon>Gammaproteobacteria</taxon>
        <taxon>Lysobacterales</taxon>
        <taxon>Lysobacteraceae</taxon>
        <taxon>Chiayiivirga</taxon>
    </lineage>
</organism>
<evidence type="ECO:0000313" key="9">
    <source>
        <dbReference type="EMBL" id="MBB5208405.1"/>
    </source>
</evidence>
<keyword evidence="4 6" id="KW-0862">Zinc</keyword>
<reference evidence="9 10" key="1">
    <citation type="submission" date="2020-08" db="EMBL/GenBank/DDBJ databases">
        <title>Genomic Encyclopedia of Type Strains, Phase IV (KMG-IV): sequencing the most valuable type-strain genomes for metagenomic binning, comparative biology and taxonomic classification.</title>
        <authorList>
            <person name="Goeker M."/>
        </authorList>
    </citation>
    <scope>NUCLEOTIDE SEQUENCE [LARGE SCALE GENOMIC DNA]</scope>
    <source>
        <strain evidence="9 10">DSM 24163</strain>
    </source>
</reference>
<feature type="domain" description="Peptidase M48" evidence="8">
    <location>
        <begin position="115"/>
        <end position="284"/>
    </location>
</feature>
<gene>
    <name evidence="9" type="ORF">HNQ52_001947</name>
</gene>
<dbReference type="CDD" id="cd07331">
    <property type="entry name" value="M48C_Oma1_like"/>
    <property type="match status" value="1"/>
</dbReference>
<dbReference type="RefSeq" id="WP_183960937.1">
    <property type="nucleotide sequence ID" value="NZ_JACHHP010000003.1"/>
</dbReference>
<dbReference type="InterPro" id="IPR001915">
    <property type="entry name" value="Peptidase_M48"/>
</dbReference>
<name>A0A7W8D5R3_9GAMM</name>
<keyword evidence="1 6" id="KW-0645">Protease</keyword>
<comment type="cofactor">
    <cofactor evidence="6">
        <name>Zn(2+)</name>
        <dbReference type="ChEBI" id="CHEBI:29105"/>
    </cofactor>
    <text evidence="6">Binds 1 zinc ion per subunit.</text>
</comment>
<keyword evidence="7" id="KW-1133">Transmembrane helix</keyword>
<dbReference type="GO" id="GO:0016020">
    <property type="term" value="C:membrane"/>
    <property type="evidence" value="ECO:0007669"/>
    <property type="project" value="TreeGrafter"/>
</dbReference>